<evidence type="ECO:0000256" key="5">
    <source>
        <dbReference type="ARBA" id="ARBA00022989"/>
    </source>
</evidence>
<keyword evidence="10" id="KW-1185">Reference proteome</keyword>
<evidence type="ECO:0000256" key="3">
    <source>
        <dbReference type="ARBA" id="ARBA00022679"/>
    </source>
</evidence>
<keyword evidence="3 9" id="KW-0808">Transferase</keyword>
<comment type="caution">
    <text evidence="9">The sequence shown here is derived from an EMBL/GenBank/DDBJ whole genome shotgun (WGS) entry which is preliminary data.</text>
</comment>
<accession>A0A4R7JA38</accession>
<feature type="transmembrane region" description="Helical" evidence="8">
    <location>
        <begin position="377"/>
        <end position="395"/>
    </location>
</feature>
<comment type="similarity">
    <text evidence="7">Belongs to the MptA/B family.</text>
</comment>
<feature type="transmembrane region" description="Helical" evidence="8">
    <location>
        <begin position="185"/>
        <end position="210"/>
    </location>
</feature>
<keyword evidence="5 8" id="KW-1133">Transmembrane helix</keyword>
<dbReference type="InterPro" id="IPR049829">
    <property type="entry name" value="MptA/B-like"/>
</dbReference>
<evidence type="ECO:0000256" key="2">
    <source>
        <dbReference type="ARBA" id="ARBA00022676"/>
    </source>
</evidence>
<dbReference type="Proteomes" id="UP000295371">
    <property type="component" value="Unassembled WGS sequence"/>
</dbReference>
<sequence>MDLWLAQMHARWLVVSGLVREAWAVPAVRRGMLASLLVALGAISPAYLPENSPWYDLVPFLTTNPVRALTTGLTLFGVIMLADAWFRLRPRFDRPQVDMRVVVALWTLPMLFGPPVFSDDSYAYAAEGWLIHNAVDPYGVGGVSQLPGFWAEQVVPVWRYTAAPYGPLALQVNHLVVSLFALDPYWSATLGMRLVSLVSMVVVAACLPALAQRVGADPAVALWFAIGNPIVMLHLIGGAHNDALMLALLVLALWMANKGRFLVGCTLVAAATAVKIPAIVGVVAVALIAMPPPPAGRATTFQRQFQAAIVVAVGTITSLLAFVVISLACGLGWGWIEGLNVPGMVFTIAPTTLMGSAAAEVLNVFGQYDLARRMVRIFRQVGMIITVFGVLYLYFRHAFRKPIDFLAYALIAITCGGPALHPWYLTWWGTFLPLTHFNRRAIRISAWGVVIVLAYSFMQFAERNEMMVLGLIGAASIIWFGWTNDRVWTRDNEFNSAPARMVVKADHPRQHVG</sequence>
<gene>
    <name evidence="9" type="ORF">CLV29_2088</name>
</gene>
<feature type="transmembrane region" description="Helical" evidence="8">
    <location>
        <begin position="407"/>
        <end position="429"/>
    </location>
</feature>
<feature type="transmembrane region" description="Helical" evidence="8">
    <location>
        <begin position="261"/>
        <end position="288"/>
    </location>
</feature>
<reference evidence="9 10" key="1">
    <citation type="submission" date="2019-03" db="EMBL/GenBank/DDBJ databases">
        <title>Genomic Encyclopedia of Archaeal and Bacterial Type Strains, Phase II (KMG-II): from individual species to whole genera.</title>
        <authorList>
            <person name="Goeker M."/>
        </authorList>
    </citation>
    <scope>NUCLEOTIDE SEQUENCE [LARGE SCALE GENOMIC DNA]</scope>
    <source>
        <strain evidence="9 10">DSM 24323</strain>
    </source>
</reference>
<dbReference type="AlphaFoldDB" id="A0A4R7JA38"/>
<feature type="transmembrane region" description="Helical" evidence="8">
    <location>
        <begin position="309"/>
        <end position="336"/>
    </location>
</feature>
<proteinExistence type="inferred from homology"/>
<feature type="transmembrane region" description="Helical" evidence="8">
    <location>
        <begin position="466"/>
        <end position="482"/>
    </location>
</feature>
<dbReference type="RefSeq" id="WP_133754794.1">
    <property type="nucleotide sequence ID" value="NZ_CP171129.1"/>
</dbReference>
<feature type="transmembrane region" description="Helical" evidence="8">
    <location>
        <begin position="98"/>
        <end position="117"/>
    </location>
</feature>
<dbReference type="GO" id="GO:0016757">
    <property type="term" value="F:glycosyltransferase activity"/>
    <property type="evidence" value="ECO:0007669"/>
    <property type="project" value="UniProtKB-KW"/>
</dbReference>
<evidence type="ECO:0000256" key="6">
    <source>
        <dbReference type="ARBA" id="ARBA00023136"/>
    </source>
</evidence>
<dbReference type="NCBIfam" id="NF038066">
    <property type="entry name" value="MptB"/>
    <property type="match status" value="1"/>
</dbReference>
<feature type="transmembrane region" description="Helical" evidence="8">
    <location>
        <begin position="441"/>
        <end position="460"/>
    </location>
</feature>
<keyword evidence="6 8" id="KW-0472">Membrane</keyword>
<evidence type="ECO:0000256" key="8">
    <source>
        <dbReference type="SAM" id="Phobius"/>
    </source>
</evidence>
<organism evidence="9 10">
    <name type="scientific">Naumannella halotolerans</name>
    <dbReference type="NCBI Taxonomy" id="993414"/>
    <lineage>
        <taxon>Bacteria</taxon>
        <taxon>Bacillati</taxon>
        <taxon>Actinomycetota</taxon>
        <taxon>Actinomycetes</taxon>
        <taxon>Propionibacteriales</taxon>
        <taxon>Propionibacteriaceae</taxon>
        <taxon>Naumannella</taxon>
    </lineage>
</organism>
<keyword evidence="2 9" id="KW-0328">Glycosyltransferase</keyword>
<evidence type="ECO:0000256" key="1">
    <source>
        <dbReference type="ARBA" id="ARBA00004141"/>
    </source>
</evidence>
<feature type="transmembrane region" description="Helical" evidence="8">
    <location>
        <begin position="68"/>
        <end position="86"/>
    </location>
</feature>
<protein>
    <submittedName>
        <fullName evidence="9">Alpha-1,6-mannosyltransferase/alpha-1, 6-mannosyltransferase</fullName>
    </submittedName>
</protein>
<feature type="transmembrane region" description="Helical" evidence="8">
    <location>
        <begin position="342"/>
        <end position="365"/>
    </location>
</feature>
<keyword evidence="4 8" id="KW-0812">Transmembrane</keyword>
<comment type="subcellular location">
    <subcellularLocation>
        <location evidence="1">Membrane</location>
        <topology evidence="1">Multi-pass membrane protein</topology>
    </subcellularLocation>
</comment>
<evidence type="ECO:0000313" key="10">
    <source>
        <dbReference type="Proteomes" id="UP000295371"/>
    </source>
</evidence>
<feature type="transmembrane region" description="Helical" evidence="8">
    <location>
        <begin position="222"/>
        <end position="255"/>
    </location>
</feature>
<dbReference type="OrthoDB" id="5242303at2"/>
<dbReference type="GO" id="GO:0016020">
    <property type="term" value="C:membrane"/>
    <property type="evidence" value="ECO:0007669"/>
    <property type="project" value="UniProtKB-SubCell"/>
</dbReference>
<evidence type="ECO:0000313" key="9">
    <source>
        <dbReference type="EMBL" id="TDT34422.1"/>
    </source>
</evidence>
<evidence type="ECO:0000256" key="7">
    <source>
        <dbReference type="ARBA" id="ARBA00043987"/>
    </source>
</evidence>
<dbReference type="Pfam" id="PF26314">
    <property type="entry name" value="MptA_B_family"/>
    <property type="match status" value="1"/>
</dbReference>
<dbReference type="EMBL" id="SOAW01000001">
    <property type="protein sequence ID" value="TDT34422.1"/>
    <property type="molecule type" value="Genomic_DNA"/>
</dbReference>
<name>A0A4R7JA38_9ACTN</name>
<evidence type="ECO:0000256" key="4">
    <source>
        <dbReference type="ARBA" id="ARBA00022692"/>
    </source>
</evidence>